<evidence type="ECO:0000313" key="3">
    <source>
        <dbReference type="Proteomes" id="UP000231469"/>
    </source>
</evidence>
<reference evidence="3" key="1">
    <citation type="submission" date="2017-09" db="EMBL/GenBank/DDBJ databases">
        <title>Depth-based differentiation of microbial function through sediment-hosted aquifers and enrichment of novel symbionts in the deep terrestrial subsurface.</title>
        <authorList>
            <person name="Probst A.J."/>
            <person name="Ladd B."/>
            <person name="Jarett J.K."/>
            <person name="Geller-Mcgrath D.E."/>
            <person name="Sieber C.M.K."/>
            <person name="Emerson J.B."/>
            <person name="Anantharaman K."/>
            <person name="Thomas B.C."/>
            <person name="Malmstrom R."/>
            <person name="Stieglmeier M."/>
            <person name="Klingl A."/>
            <person name="Woyke T."/>
            <person name="Ryan C.M."/>
            <person name="Banfield J.F."/>
        </authorList>
    </citation>
    <scope>NUCLEOTIDE SEQUENCE [LARGE SCALE GENOMIC DNA]</scope>
</reference>
<dbReference type="AlphaFoldDB" id="A0A2M7VL14"/>
<comment type="caution">
    <text evidence="2">The sequence shown here is derived from an EMBL/GenBank/DDBJ whole genome shotgun (WGS) entry which is preliminary data.</text>
</comment>
<gene>
    <name evidence="2" type="ORF">COX73_00175</name>
</gene>
<dbReference type="EMBL" id="PFPS01000009">
    <property type="protein sequence ID" value="PJA02545.1"/>
    <property type="molecule type" value="Genomic_DNA"/>
</dbReference>
<dbReference type="Proteomes" id="UP000231469">
    <property type="component" value="Unassembled WGS sequence"/>
</dbReference>
<protein>
    <recommendedName>
        <fullName evidence="1">DUF4145 domain-containing protein</fullName>
    </recommendedName>
</protein>
<dbReference type="Pfam" id="PF13643">
    <property type="entry name" value="DUF4145"/>
    <property type="match status" value="1"/>
</dbReference>
<organism evidence="2 3">
    <name type="scientific">bacterium (Candidatus Gribaldobacteria) CG_4_10_14_0_2_um_filter_36_18</name>
    <dbReference type="NCBI Taxonomy" id="2014264"/>
    <lineage>
        <taxon>Bacteria</taxon>
        <taxon>Candidatus Gribaldobacteria</taxon>
    </lineage>
</organism>
<dbReference type="InterPro" id="IPR025285">
    <property type="entry name" value="DUF4145"/>
</dbReference>
<feature type="domain" description="DUF4145" evidence="1">
    <location>
        <begin position="106"/>
        <end position="183"/>
    </location>
</feature>
<name>A0A2M7VL14_9BACT</name>
<proteinExistence type="predicted"/>
<evidence type="ECO:0000259" key="1">
    <source>
        <dbReference type="Pfam" id="PF13643"/>
    </source>
</evidence>
<accession>A0A2M7VL14</accession>
<evidence type="ECO:0000313" key="2">
    <source>
        <dbReference type="EMBL" id="PJA02545.1"/>
    </source>
</evidence>
<sequence length="202" mass="23570">MWRWRNCLNKNMKINWQRWQNQNNINPQDFICGYCGKNVGSHTGYFNDSNQTTKIYICTFCGMPTLFFEEKQYPGPLLGRTIQNIPTDVEQIYKEMRDANKNSSFTAVSLLGRKLIMHLAVSVAGAKEGEKFIQYVEYLKKSGYIPPNGDKILEYIKNLGNEKNHEIKIGTKNEAEKILKFIEALLIFMYEFPSEFPEEKKE</sequence>